<dbReference type="SUPFAM" id="SSF52402">
    <property type="entry name" value="Adenine nucleotide alpha hydrolases-like"/>
    <property type="match status" value="2"/>
</dbReference>
<gene>
    <name evidence="3" type="ORF">MPEAHAMD_4194</name>
</gene>
<dbReference type="Proteomes" id="UP001055286">
    <property type="component" value="Unassembled WGS sequence"/>
</dbReference>
<organism evidence="3 4">
    <name type="scientific">Methylobacterium frigidaeris</name>
    <dbReference type="NCBI Taxonomy" id="2038277"/>
    <lineage>
        <taxon>Bacteria</taxon>
        <taxon>Pseudomonadati</taxon>
        <taxon>Pseudomonadota</taxon>
        <taxon>Alphaproteobacteria</taxon>
        <taxon>Hyphomicrobiales</taxon>
        <taxon>Methylobacteriaceae</taxon>
        <taxon>Methylobacterium</taxon>
    </lineage>
</organism>
<reference evidence="3" key="2">
    <citation type="submission" date="2021-08" db="EMBL/GenBank/DDBJ databases">
        <authorList>
            <person name="Tani A."/>
            <person name="Ola A."/>
            <person name="Ogura Y."/>
            <person name="Katsura K."/>
            <person name="Hayashi T."/>
        </authorList>
    </citation>
    <scope>NUCLEOTIDE SEQUENCE</scope>
    <source>
        <strain evidence="3">JCM 32048</strain>
    </source>
</reference>
<comment type="caution">
    <text evidence="3">The sequence shown here is derived from an EMBL/GenBank/DDBJ whole genome shotgun (WGS) entry which is preliminary data.</text>
</comment>
<dbReference type="InterPro" id="IPR006016">
    <property type="entry name" value="UspA"/>
</dbReference>
<evidence type="ECO:0000259" key="2">
    <source>
        <dbReference type="Pfam" id="PF00582"/>
    </source>
</evidence>
<protein>
    <recommendedName>
        <fullName evidence="2">UspA domain-containing protein</fullName>
    </recommendedName>
</protein>
<reference evidence="3" key="1">
    <citation type="journal article" date="2016" name="Front. Microbiol.">
        <title>Genome Sequence of the Piezophilic, Mesophilic Sulfate-Reducing Bacterium Desulfovibrio indicus J2T.</title>
        <authorList>
            <person name="Cao J."/>
            <person name="Maignien L."/>
            <person name="Shao Z."/>
            <person name="Alain K."/>
            <person name="Jebbar M."/>
        </authorList>
    </citation>
    <scope>NUCLEOTIDE SEQUENCE</scope>
    <source>
        <strain evidence="3">JCM 32048</strain>
    </source>
</reference>
<accession>A0AA37HF21</accession>
<sequence>MSIANIIVSVDFGRSAASRVRLAADLAGRFDATLTGVAARKIVMSAAAGDLAAAQDAYEEERAKLAADVRKARDVFDQNAGEAPRTSWRQAEAGSEAYLIRLARSSDLIVLGRDPLQDGAGAMAVDPGGVLMEAGRPVLVVPPGIDRLKARQVVIAWKDSPEARRAVTAALPFITHAKEVFVLSAGGEARFQGAEEVAEHLAQHRAHVTTHLLDVPGHDVADELLRFTARQTADLIVMGGYGHSRLREWLFGGVTRTILEVAPVCCLMSH</sequence>
<name>A0AA37HF21_9HYPH</name>
<dbReference type="CDD" id="cd00293">
    <property type="entry name" value="USP-like"/>
    <property type="match status" value="1"/>
</dbReference>
<evidence type="ECO:0000256" key="1">
    <source>
        <dbReference type="ARBA" id="ARBA00008791"/>
    </source>
</evidence>
<keyword evidence="4" id="KW-1185">Reference proteome</keyword>
<comment type="similarity">
    <text evidence="1">Belongs to the universal stress protein A family.</text>
</comment>
<dbReference type="Pfam" id="PF00582">
    <property type="entry name" value="Usp"/>
    <property type="match status" value="1"/>
</dbReference>
<dbReference type="RefSeq" id="WP_238192319.1">
    <property type="nucleotide sequence ID" value="NZ_BPQJ01000021.1"/>
</dbReference>
<dbReference type="EMBL" id="BPQJ01000021">
    <property type="protein sequence ID" value="GJD64020.1"/>
    <property type="molecule type" value="Genomic_DNA"/>
</dbReference>
<evidence type="ECO:0000313" key="4">
    <source>
        <dbReference type="Proteomes" id="UP001055286"/>
    </source>
</evidence>
<proteinExistence type="inferred from homology"/>
<evidence type="ECO:0000313" key="3">
    <source>
        <dbReference type="EMBL" id="GJD64020.1"/>
    </source>
</evidence>
<dbReference type="PANTHER" id="PTHR46268">
    <property type="entry name" value="STRESS RESPONSE PROTEIN NHAX"/>
    <property type="match status" value="1"/>
</dbReference>
<dbReference type="PANTHER" id="PTHR46268:SF15">
    <property type="entry name" value="UNIVERSAL STRESS PROTEIN HP_0031"/>
    <property type="match status" value="1"/>
</dbReference>
<dbReference type="AlphaFoldDB" id="A0AA37HF21"/>
<dbReference type="Gene3D" id="3.40.50.12370">
    <property type="match status" value="1"/>
</dbReference>
<feature type="domain" description="UspA" evidence="2">
    <location>
        <begin position="179"/>
        <end position="268"/>
    </location>
</feature>